<dbReference type="SUPFAM" id="SSF46626">
    <property type="entry name" value="Cytochrome c"/>
    <property type="match status" value="1"/>
</dbReference>
<dbReference type="EMBL" id="CP046056">
    <property type="protein sequence ID" value="QQD23018.1"/>
    <property type="molecule type" value="Genomic_DNA"/>
</dbReference>
<feature type="domain" description="Cytochrome c" evidence="7">
    <location>
        <begin position="22"/>
        <end position="94"/>
    </location>
</feature>
<organism evidence="8 9">
    <name type="scientific">Venatoribacter cucullus</name>
    <dbReference type="NCBI Taxonomy" id="2661630"/>
    <lineage>
        <taxon>Bacteria</taxon>
        <taxon>Pseudomonadati</taxon>
        <taxon>Pseudomonadota</taxon>
        <taxon>Gammaproteobacteria</taxon>
        <taxon>Oceanospirillales</taxon>
        <taxon>Oceanospirillaceae</taxon>
        <taxon>Venatoribacter</taxon>
    </lineage>
</organism>
<evidence type="ECO:0000256" key="6">
    <source>
        <dbReference type="SAM" id="SignalP"/>
    </source>
</evidence>
<keyword evidence="6" id="KW-0732">Signal</keyword>
<dbReference type="KEGG" id="vcw:GJQ55_00350"/>
<evidence type="ECO:0000313" key="8">
    <source>
        <dbReference type="EMBL" id="QQD23018.1"/>
    </source>
</evidence>
<sequence>MKKLAVMAAVLAALSTHAQAFDVAAKYQQSCSVCHANAVAGAPKSFDKAAWEPRLAKGMATLVSSVTNGLNAMPPRGLCMDCTADQYQQLINYMAAPK</sequence>
<dbReference type="RefSeq" id="WP_228345529.1">
    <property type="nucleotide sequence ID" value="NZ_CP046056.1"/>
</dbReference>
<evidence type="ECO:0000259" key="7">
    <source>
        <dbReference type="Pfam" id="PF13442"/>
    </source>
</evidence>
<dbReference type="InterPro" id="IPR009056">
    <property type="entry name" value="Cyt_c-like_dom"/>
</dbReference>
<dbReference type="PANTHER" id="PTHR40942">
    <property type="match status" value="1"/>
</dbReference>
<dbReference type="Pfam" id="PF13442">
    <property type="entry name" value="Cytochrome_CBB3"/>
    <property type="match status" value="1"/>
</dbReference>
<keyword evidence="9" id="KW-1185">Reference proteome</keyword>
<evidence type="ECO:0000256" key="4">
    <source>
        <dbReference type="ARBA" id="ARBA00022982"/>
    </source>
</evidence>
<dbReference type="AlphaFoldDB" id="A0A9X7UVV0"/>
<dbReference type="InterPro" id="IPR036909">
    <property type="entry name" value="Cyt_c-like_dom_sf"/>
</dbReference>
<dbReference type="GO" id="GO:0020037">
    <property type="term" value="F:heme binding"/>
    <property type="evidence" value="ECO:0007669"/>
    <property type="project" value="InterPro"/>
</dbReference>
<evidence type="ECO:0000256" key="2">
    <source>
        <dbReference type="ARBA" id="ARBA00022617"/>
    </source>
</evidence>
<keyword evidence="2" id="KW-0349">Heme</keyword>
<name>A0A9X7UVV0_9GAMM</name>
<dbReference type="PANTHER" id="PTHR40942:SF2">
    <property type="entry name" value="CYTOCHROME-RELATED"/>
    <property type="match status" value="1"/>
</dbReference>
<evidence type="ECO:0000256" key="1">
    <source>
        <dbReference type="ARBA" id="ARBA00022448"/>
    </source>
</evidence>
<dbReference type="GO" id="GO:0005506">
    <property type="term" value="F:iron ion binding"/>
    <property type="evidence" value="ECO:0007669"/>
    <property type="project" value="InterPro"/>
</dbReference>
<feature type="chain" id="PRO_5040719961" evidence="6">
    <location>
        <begin position="21"/>
        <end position="98"/>
    </location>
</feature>
<evidence type="ECO:0000256" key="5">
    <source>
        <dbReference type="ARBA" id="ARBA00023004"/>
    </source>
</evidence>
<dbReference type="Proteomes" id="UP000596074">
    <property type="component" value="Chromosome"/>
</dbReference>
<reference evidence="8 9" key="1">
    <citation type="submission" date="2019-11" db="EMBL/GenBank/DDBJ databases">
        <title>Venatorbacter sp. nov. a predator of Campylobacter and other Gram-negative bacteria.</title>
        <authorList>
            <person name="Saeedi A."/>
            <person name="Cummings N.J."/>
            <person name="Connerton I.F."/>
            <person name="Connerton P.L."/>
        </authorList>
    </citation>
    <scope>NUCLEOTIDE SEQUENCE [LARGE SCALE GENOMIC DNA]</scope>
    <source>
        <strain evidence="8">XL5</strain>
    </source>
</reference>
<gene>
    <name evidence="8" type="ORF">GJQ55_00350</name>
</gene>
<accession>A0A9X7UVV0</accession>
<dbReference type="InterPro" id="IPR002323">
    <property type="entry name" value="Cyt_CIE"/>
</dbReference>
<protein>
    <submittedName>
        <fullName evidence="8">Cytochrome c5 family protein</fullName>
    </submittedName>
</protein>
<evidence type="ECO:0000256" key="3">
    <source>
        <dbReference type="ARBA" id="ARBA00022723"/>
    </source>
</evidence>
<keyword evidence="4" id="KW-0249">Electron transport</keyword>
<dbReference type="PRINTS" id="PR00607">
    <property type="entry name" value="CYTCHROMECIE"/>
</dbReference>
<keyword evidence="1" id="KW-0813">Transport</keyword>
<dbReference type="GO" id="GO:0009055">
    <property type="term" value="F:electron transfer activity"/>
    <property type="evidence" value="ECO:0007669"/>
    <property type="project" value="InterPro"/>
</dbReference>
<feature type="signal peptide" evidence="6">
    <location>
        <begin position="1"/>
        <end position="20"/>
    </location>
</feature>
<proteinExistence type="predicted"/>
<keyword evidence="5" id="KW-0408">Iron</keyword>
<evidence type="ECO:0000313" key="9">
    <source>
        <dbReference type="Proteomes" id="UP000596074"/>
    </source>
</evidence>
<keyword evidence="3" id="KW-0479">Metal-binding</keyword>
<dbReference type="Gene3D" id="1.10.760.10">
    <property type="entry name" value="Cytochrome c-like domain"/>
    <property type="match status" value="1"/>
</dbReference>